<reference evidence="2" key="1">
    <citation type="submission" date="2021-01" db="EMBL/GenBank/DDBJ databases">
        <authorList>
            <person name="Corre E."/>
            <person name="Pelletier E."/>
            <person name="Niang G."/>
            <person name="Scheremetjew M."/>
            <person name="Finn R."/>
            <person name="Kale V."/>
            <person name="Holt S."/>
            <person name="Cochrane G."/>
            <person name="Meng A."/>
            <person name="Brown T."/>
            <person name="Cohen L."/>
        </authorList>
    </citation>
    <scope>NUCLEOTIDE SEQUENCE</scope>
    <source>
        <strain evidence="2">CCMP645</strain>
    </source>
</reference>
<organism evidence="2">
    <name type="scientific">Chrysotila carterae</name>
    <name type="common">Marine alga</name>
    <name type="synonym">Syracosphaera carterae</name>
    <dbReference type="NCBI Taxonomy" id="13221"/>
    <lineage>
        <taxon>Eukaryota</taxon>
        <taxon>Haptista</taxon>
        <taxon>Haptophyta</taxon>
        <taxon>Prymnesiophyceae</taxon>
        <taxon>Isochrysidales</taxon>
        <taxon>Isochrysidaceae</taxon>
        <taxon>Chrysotila</taxon>
    </lineage>
</organism>
<dbReference type="EMBL" id="HBIZ01055317">
    <property type="protein sequence ID" value="CAE0782651.1"/>
    <property type="molecule type" value="Transcribed_RNA"/>
</dbReference>
<proteinExistence type="predicted"/>
<name>A0A7S4BZY9_CHRCT</name>
<protein>
    <submittedName>
        <fullName evidence="2">Uncharacterized protein</fullName>
    </submittedName>
</protein>
<gene>
    <name evidence="2" type="ORF">PCAR00345_LOCUS35353</name>
</gene>
<evidence type="ECO:0000256" key="1">
    <source>
        <dbReference type="SAM" id="MobiDB-lite"/>
    </source>
</evidence>
<evidence type="ECO:0000313" key="2">
    <source>
        <dbReference type="EMBL" id="CAE0782651.1"/>
    </source>
</evidence>
<feature type="compositionally biased region" description="Polar residues" evidence="1">
    <location>
        <begin position="1"/>
        <end position="20"/>
    </location>
</feature>
<feature type="region of interest" description="Disordered" evidence="1">
    <location>
        <begin position="1"/>
        <end position="22"/>
    </location>
</feature>
<dbReference type="AlphaFoldDB" id="A0A7S4BZY9"/>
<accession>A0A7S4BZY9</accession>
<sequence length="297" mass="31290">MAASCRSMSPSEIVTGSPGPSNSSIAFAAATALRRAKASEARSERARADAEARALAAEGQRDDALALLAAAAAVATESRIGISAETRLSESRALDCAAATGQSMLQRRLGALAMLYAWDGLRRRSRLQAFADWRTVAAMLLGEARLCECGIGTKLSILSDDEDFDQLHAAHPDFSMATSQLFLGTSEGSKPGNVEAASDTAYSGDGADDGNTVDAVNALDGCDNREGETLSFAADAAPHVALTPQRRAIGTLATSTADVLVVDNGLDWETTLFNPADEWCSEMQMEKLRLSMSPVRR</sequence>